<keyword evidence="3" id="KW-1185">Reference proteome</keyword>
<dbReference type="EMBL" id="KV878582">
    <property type="protein sequence ID" value="OJJ64974.1"/>
    <property type="molecule type" value="Genomic_DNA"/>
</dbReference>
<accession>A0A1L9TZV5</accession>
<dbReference type="OrthoDB" id="4457578at2759"/>
<evidence type="ECO:0000313" key="2">
    <source>
        <dbReference type="EMBL" id="OJJ64974.1"/>
    </source>
</evidence>
<dbReference type="VEuPathDB" id="FungiDB:ASPSYDRAFT_26941"/>
<sequence>MLVQVEMAPVSERAPRVRAYVPYARDDDPASRLAFRVVAKDPKGVYQTVYPKAGDSLSAILRANGFVDWMSGATNSVLATRRRRFIYIPENVVAVPEKLKFFIGGGYILDDGSRVKKLSKKRPRSSDSDEEPEPGSKKAAK</sequence>
<reference evidence="3" key="1">
    <citation type="journal article" date="2017" name="Genome Biol.">
        <title>Comparative genomics reveals high biological diversity and specific adaptations in the industrially and medically important fungal genus Aspergillus.</title>
        <authorList>
            <person name="de Vries R.P."/>
            <person name="Riley R."/>
            <person name="Wiebenga A."/>
            <person name="Aguilar-Osorio G."/>
            <person name="Amillis S."/>
            <person name="Uchima C.A."/>
            <person name="Anderluh G."/>
            <person name="Asadollahi M."/>
            <person name="Askin M."/>
            <person name="Barry K."/>
            <person name="Battaglia E."/>
            <person name="Bayram O."/>
            <person name="Benocci T."/>
            <person name="Braus-Stromeyer S.A."/>
            <person name="Caldana C."/>
            <person name="Canovas D."/>
            <person name="Cerqueira G.C."/>
            <person name="Chen F."/>
            <person name="Chen W."/>
            <person name="Choi C."/>
            <person name="Clum A."/>
            <person name="Dos Santos R.A."/>
            <person name="Damasio A.R."/>
            <person name="Diallinas G."/>
            <person name="Emri T."/>
            <person name="Fekete E."/>
            <person name="Flipphi M."/>
            <person name="Freyberg S."/>
            <person name="Gallo A."/>
            <person name="Gournas C."/>
            <person name="Habgood R."/>
            <person name="Hainaut M."/>
            <person name="Harispe M.L."/>
            <person name="Henrissat B."/>
            <person name="Hilden K.S."/>
            <person name="Hope R."/>
            <person name="Hossain A."/>
            <person name="Karabika E."/>
            <person name="Karaffa L."/>
            <person name="Karanyi Z."/>
            <person name="Krasevec N."/>
            <person name="Kuo A."/>
            <person name="Kusch H."/>
            <person name="LaButti K."/>
            <person name="Lagendijk E.L."/>
            <person name="Lapidus A."/>
            <person name="Levasseur A."/>
            <person name="Lindquist E."/>
            <person name="Lipzen A."/>
            <person name="Logrieco A.F."/>
            <person name="MacCabe A."/>
            <person name="Maekelae M.R."/>
            <person name="Malavazi I."/>
            <person name="Melin P."/>
            <person name="Meyer V."/>
            <person name="Mielnichuk N."/>
            <person name="Miskei M."/>
            <person name="Molnar A.P."/>
            <person name="Mule G."/>
            <person name="Ngan C.Y."/>
            <person name="Orejas M."/>
            <person name="Orosz E."/>
            <person name="Ouedraogo J.P."/>
            <person name="Overkamp K.M."/>
            <person name="Park H.-S."/>
            <person name="Perrone G."/>
            <person name="Piumi F."/>
            <person name="Punt P.J."/>
            <person name="Ram A.F."/>
            <person name="Ramon A."/>
            <person name="Rauscher S."/>
            <person name="Record E."/>
            <person name="Riano-Pachon D.M."/>
            <person name="Robert V."/>
            <person name="Roehrig J."/>
            <person name="Ruller R."/>
            <person name="Salamov A."/>
            <person name="Salih N.S."/>
            <person name="Samson R.A."/>
            <person name="Sandor E."/>
            <person name="Sanguinetti M."/>
            <person name="Schuetze T."/>
            <person name="Sepcic K."/>
            <person name="Shelest E."/>
            <person name="Sherlock G."/>
            <person name="Sophianopoulou V."/>
            <person name="Squina F.M."/>
            <person name="Sun H."/>
            <person name="Susca A."/>
            <person name="Todd R.B."/>
            <person name="Tsang A."/>
            <person name="Unkles S.E."/>
            <person name="van de Wiele N."/>
            <person name="van Rossen-Uffink D."/>
            <person name="Oliveira J.V."/>
            <person name="Vesth T.C."/>
            <person name="Visser J."/>
            <person name="Yu J.-H."/>
            <person name="Zhou M."/>
            <person name="Andersen M.R."/>
            <person name="Archer D.B."/>
            <person name="Baker S.E."/>
            <person name="Benoit I."/>
            <person name="Brakhage A.A."/>
            <person name="Braus G.H."/>
            <person name="Fischer R."/>
            <person name="Frisvad J.C."/>
            <person name="Goldman G.H."/>
            <person name="Houbraken J."/>
            <person name="Oakley B."/>
            <person name="Pocsi I."/>
            <person name="Scazzocchio C."/>
            <person name="Seiboth B."/>
            <person name="vanKuyk P.A."/>
            <person name="Wortman J."/>
            <person name="Dyer P.S."/>
            <person name="Grigoriev I.V."/>
        </authorList>
    </citation>
    <scope>NUCLEOTIDE SEQUENCE [LARGE SCALE GENOMIC DNA]</scope>
    <source>
        <strain evidence="3">CBS 593.65</strain>
    </source>
</reference>
<name>A0A1L9TZV5_9EURO</name>
<dbReference type="AlphaFoldDB" id="A0A1L9TZV5"/>
<organism evidence="2 3">
    <name type="scientific">Aspergillus sydowii CBS 593.65</name>
    <dbReference type="NCBI Taxonomy" id="1036612"/>
    <lineage>
        <taxon>Eukaryota</taxon>
        <taxon>Fungi</taxon>
        <taxon>Dikarya</taxon>
        <taxon>Ascomycota</taxon>
        <taxon>Pezizomycotina</taxon>
        <taxon>Eurotiomycetes</taxon>
        <taxon>Eurotiomycetidae</taxon>
        <taxon>Eurotiales</taxon>
        <taxon>Aspergillaceae</taxon>
        <taxon>Aspergillus</taxon>
        <taxon>Aspergillus subgen. Nidulantes</taxon>
    </lineage>
</organism>
<dbReference type="RefSeq" id="XP_040708780.1">
    <property type="nucleotide sequence ID" value="XM_040844337.1"/>
</dbReference>
<feature type="region of interest" description="Disordered" evidence="1">
    <location>
        <begin position="116"/>
        <end position="141"/>
    </location>
</feature>
<evidence type="ECO:0000256" key="1">
    <source>
        <dbReference type="SAM" id="MobiDB-lite"/>
    </source>
</evidence>
<evidence type="ECO:0000313" key="3">
    <source>
        <dbReference type="Proteomes" id="UP000184356"/>
    </source>
</evidence>
<proteinExistence type="predicted"/>
<dbReference type="Proteomes" id="UP000184356">
    <property type="component" value="Unassembled WGS sequence"/>
</dbReference>
<dbReference type="GeneID" id="63760410"/>
<gene>
    <name evidence="2" type="ORF">ASPSYDRAFT_26941</name>
</gene>
<protein>
    <submittedName>
        <fullName evidence="2">Uncharacterized protein</fullName>
    </submittedName>
</protein>